<evidence type="ECO:0000256" key="2">
    <source>
        <dbReference type="ARBA" id="ARBA00022679"/>
    </source>
</evidence>
<evidence type="ECO:0000256" key="3">
    <source>
        <dbReference type="ARBA" id="ARBA00022741"/>
    </source>
</evidence>
<dbReference type="GO" id="GO:0004765">
    <property type="term" value="F:shikimate kinase activity"/>
    <property type="evidence" value="ECO:0007669"/>
    <property type="project" value="TreeGrafter"/>
</dbReference>
<dbReference type="PRINTS" id="PR01100">
    <property type="entry name" value="SHIKIMTKNASE"/>
</dbReference>
<evidence type="ECO:0000313" key="8">
    <source>
        <dbReference type="Proteomes" id="UP000824160"/>
    </source>
</evidence>
<accession>A0A9D1H5N9</accession>
<keyword evidence="2" id="KW-0808">Transferase</keyword>
<dbReference type="AlphaFoldDB" id="A0A9D1H5N9"/>
<dbReference type="PANTHER" id="PTHR21087">
    <property type="entry name" value="SHIKIMATE KINASE"/>
    <property type="match status" value="1"/>
</dbReference>
<evidence type="ECO:0000256" key="4">
    <source>
        <dbReference type="ARBA" id="ARBA00022777"/>
    </source>
</evidence>
<dbReference type="GO" id="GO:0008652">
    <property type="term" value="P:amino acid biosynthetic process"/>
    <property type="evidence" value="ECO:0007669"/>
    <property type="project" value="UniProtKB-KW"/>
</dbReference>
<evidence type="ECO:0000313" key="7">
    <source>
        <dbReference type="EMBL" id="HIT93996.1"/>
    </source>
</evidence>
<dbReference type="GO" id="GO:0009073">
    <property type="term" value="P:aromatic amino acid family biosynthetic process"/>
    <property type="evidence" value="ECO:0007669"/>
    <property type="project" value="UniProtKB-KW"/>
</dbReference>
<sequence>MNITKNIVLIGLSGSGKTAFSKRLSERYGLPVVDMDSEIVKKAGKSINDIFAEQGEEAFRQMETECARECGKLTGTIISTGGGVVLREANMLALKRNGLVIFLD</sequence>
<keyword evidence="6" id="KW-0057">Aromatic amino acid biosynthesis</keyword>
<protein>
    <submittedName>
        <fullName evidence="7">AAA family ATPase</fullName>
    </submittedName>
</protein>
<dbReference type="InterPro" id="IPR000623">
    <property type="entry name" value="Shikimate_kinase/TSH1"/>
</dbReference>
<reference evidence="7" key="1">
    <citation type="submission" date="2020-10" db="EMBL/GenBank/DDBJ databases">
        <authorList>
            <person name="Gilroy R."/>
        </authorList>
    </citation>
    <scope>NUCLEOTIDE SEQUENCE</scope>
    <source>
        <strain evidence="7">ChiBcec7-5410</strain>
    </source>
</reference>
<gene>
    <name evidence="7" type="ORF">IAC43_02300</name>
</gene>
<proteinExistence type="predicted"/>
<dbReference type="InterPro" id="IPR027417">
    <property type="entry name" value="P-loop_NTPase"/>
</dbReference>
<evidence type="ECO:0000256" key="1">
    <source>
        <dbReference type="ARBA" id="ARBA00022605"/>
    </source>
</evidence>
<dbReference type="Pfam" id="PF01202">
    <property type="entry name" value="SKI"/>
    <property type="match status" value="1"/>
</dbReference>
<evidence type="ECO:0000256" key="5">
    <source>
        <dbReference type="ARBA" id="ARBA00022840"/>
    </source>
</evidence>
<organism evidence="7 8">
    <name type="scientific">Candidatus Faecivivens stercoripullorum</name>
    <dbReference type="NCBI Taxonomy" id="2840805"/>
    <lineage>
        <taxon>Bacteria</taxon>
        <taxon>Bacillati</taxon>
        <taxon>Bacillota</taxon>
        <taxon>Clostridia</taxon>
        <taxon>Eubacteriales</taxon>
        <taxon>Oscillospiraceae</taxon>
        <taxon>Oscillospiraceae incertae sedis</taxon>
        <taxon>Candidatus Faecivivens</taxon>
    </lineage>
</organism>
<comment type="caution">
    <text evidence="7">The sequence shown here is derived from an EMBL/GenBank/DDBJ whole genome shotgun (WGS) entry which is preliminary data.</text>
</comment>
<dbReference type="PANTHER" id="PTHR21087:SF16">
    <property type="entry name" value="SHIKIMATE KINASE 1, CHLOROPLASTIC"/>
    <property type="match status" value="1"/>
</dbReference>
<dbReference type="GO" id="GO:0005524">
    <property type="term" value="F:ATP binding"/>
    <property type="evidence" value="ECO:0007669"/>
    <property type="project" value="UniProtKB-KW"/>
</dbReference>
<name>A0A9D1H5N9_9FIRM</name>
<dbReference type="CDD" id="cd00464">
    <property type="entry name" value="SK"/>
    <property type="match status" value="1"/>
</dbReference>
<keyword evidence="1" id="KW-0028">Amino-acid biosynthesis</keyword>
<dbReference type="EMBL" id="DVLW01000062">
    <property type="protein sequence ID" value="HIT93996.1"/>
    <property type="molecule type" value="Genomic_DNA"/>
</dbReference>
<feature type="non-terminal residue" evidence="7">
    <location>
        <position position="104"/>
    </location>
</feature>
<reference evidence="7" key="2">
    <citation type="journal article" date="2021" name="PeerJ">
        <title>Extensive microbial diversity within the chicken gut microbiome revealed by metagenomics and culture.</title>
        <authorList>
            <person name="Gilroy R."/>
            <person name="Ravi A."/>
            <person name="Getino M."/>
            <person name="Pursley I."/>
            <person name="Horton D.L."/>
            <person name="Alikhan N.F."/>
            <person name="Baker D."/>
            <person name="Gharbi K."/>
            <person name="Hall N."/>
            <person name="Watson M."/>
            <person name="Adriaenssens E.M."/>
            <person name="Foster-Nyarko E."/>
            <person name="Jarju S."/>
            <person name="Secka A."/>
            <person name="Antonio M."/>
            <person name="Oren A."/>
            <person name="Chaudhuri R.R."/>
            <person name="La Ragione R."/>
            <person name="Hildebrand F."/>
            <person name="Pallen M.J."/>
        </authorList>
    </citation>
    <scope>NUCLEOTIDE SEQUENCE</scope>
    <source>
        <strain evidence="7">ChiBcec7-5410</strain>
    </source>
</reference>
<dbReference type="GO" id="GO:0005829">
    <property type="term" value="C:cytosol"/>
    <property type="evidence" value="ECO:0007669"/>
    <property type="project" value="TreeGrafter"/>
</dbReference>
<keyword evidence="5" id="KW-0067">ATP-binding</keyword>
<dbReference type="Proteomes" id="UP000824160">
    <property type="component" value="Unassembled WGS sequence"/>
</dbReference>
<keyword evidence="3" id="KW-0547">Nucleotide-binding</keyword>
<evidence type="ECO:0000256" key="6">
    <source>
        <dbReference type="ARBA" id="ARBA00023141"/>
    </source>
</evidence>
<dbReference type="Gene3D" id="3.40.50.300">
    <property type="entry name" value="P-loop containing nucleotide triphosphate hydrolases"/>
    <property type="match status" value="1"/>
</dbReference>
<dbReference type="InterPro" id="IPR031322">
    <property type="entry name" value="Shikimate/glucono_kinase"/>
</dbReference>
<dbReference type="SUPFAM" id="SSF52540">
    <property type="entry name" value="P-loop containing nucleoside triphosphate hydrolases"/>
    <property type="match status" value="1"/>
</dbReference>
<keyword evidence="4" id="KW-0418">Kinase</keyword>